<dbReference type="NCBIfam" id="TIGR01509">
    <property type="entry name" value="HAD-SF-IA-v3"/>
    <property type="match status" value="1"/>
</dbReference>
<protein>
    <submittedName>
        <fullName evidence="2">HAD family hydrolase</fullName>
    </submittedName>
</protein>
<keyword evidence="1 2" id="KW-0378">Hydrolase</keyword>
<accession>A0A412PIL6</accession>
<evidence type="ECO:0000313" key="3">
    <source>
        <dbReference type="Proteomes" id="UP000284731"/>
    </source>
</evidence>
<dbReference type="PRINTS" id="PR00413">
    <property type="entry name" value="HADHALOGNASE"/>
</dbReference>
<sequence length="255" mass="29856">MKTYIFDLYGTLIDVHTELYNHKIWKALSDMYACYGAIYTPEQFKQAYLKFNEEEWKRVETLHPDTYIDIQFKNVFKRLYDEAPLHAEVLSIQDKETWLLFIETEFRRLTRIRCKPYPNTIKTLQALKKQGHQIILLSNAQRSFALAEMGICGLLPYFDHMYISADYGIRKPEKAFMQKVLDDHHLNVRDCLMIGNEVGSDMQVAAACGVSGILLNTAHRKEKEIQKELETLQQEYPDFQYRIVTSGDILEILGE</sequence>
<evidence type="ECO:0000313" key="2">
    <source>
        <dbReference type="EMBL" id="RGT57999.1"/>
    </source>
</evidence>
<dbReference type="InterPro" id="IPR036412">
    <property type="entry name" value="HAD-like_sf"/>
</dbReference>
<dbReference type="Pfam" id="PF00702">
    <property type="entry name" value="Hydrolase"/>
    <property type="match status" value="1"/>
</dbReference>
<dbReference type="InterPro" id="IPR023214">
    <property type="entry name" value="HAD_sf"/>
</dbReference>
<evidence type="ECO:0000256" key="1">
    <source>
        <dbReference type="ARBA" id="ARBA00022801"/>
    </source>
</evidence>
<reference evidence="2 3" key="1">
    <citation type="submission" date="2018-08" db="EMBL/GenBank/DDBJ databases">
        <title>A genome reference for cultivated species of the human gut microbiota.</title>
        <authorList>
            <person name="Zou Y."/>
            <person name="Xue W."/>
            <person name="Luo G."/>
        </authorList>
    </citation>
    <scope>NUCLEOTIDE SEQUENCE [LARGE SCALE GENOMIC DNA]</scope>
    <source>
        <strain evidence="2 3">AF18-46</strain>
    </source>
</reference>
<dbReference type="SFLD" id="SFLDG01129">
    <property type="entry name" value="C1.5:_HAD__Beta-PGM__Phosphata"/>
    <property type="match status" value="1"/>
</dbReference>
<dbReference type="RefSeq" id="WP_118764405.1">
    <property type="nucleotide sequence ID" value="NZ_CABJCF010000001.1"/>
</dbReference>
<dbReference type="GO" id="GO:0016787">
    <property type="term" value="F:hydrolase activity"/>
    <property type="evidence" value="ECO:0007669"/>
    <property type="project" value="UniProtKB-KW"/>
</dbReference>
<organism evidence="2 3">
    <name type="scientific">Solobacterium moorei</name>
    <dbReference type="NCBI Taxonomy" id="102148"/>
    <lineage>
        <taxon>Bacteria</taxon>
        <taxon>Bacillati</taxon>
        <taxon>Bacillota</taxon>
        <taxon>Erysipelotrichia</taxon>
        <taxon>Erysipelotrichales</taxon>
        <taxon>Erysipelotrichaceae</taxon>
        <taxon>Solobacterium</taxon>
    </lineage>
</organism>
<dbReference type="InterPro" id="IPR006439">
    <property type="entry name" value="HAD-SF_hydro_IA"/>
</dbReference>
<dbReference type="AlphaFoldDB" id="A0A412PIL6"/>
<dbReference type="Gene3D" id="3.40.50.1000">
    <property type="entry name" value="HAD superfamily/HAD-like"/>
    <property type="match status" value="1"/>
</dbReference>
<dbReference type="Proteomes" id="UP000284731">
    <property type="component" value="Unassembled WGS sequence"/>
</dbReference>
<dbReference type="Gene3D" id="1.10.150.520">
    <property type="match status" value="1"/>
</dbReference>
<dbReference type="PANTHER" id="PTHR43316:SF3">
    <property type="entry name" value="HALOACID DEHALOGENASE, TYPE II (AFU_ORTHOLOGUE AFUA_2G07750)-RELATED"/>
    <property type="match status" value="1"/>
</dbReference>
<dbReference type="SUPFAM" id="SSF56784">
    <property type="entry name" value="HAD-like"/>
    <property type="match status" value="1"/>
</dbReference>
<name>A0A412PIL6_9FIRM</name>
<dbReference type="PANTHER" id="PTHR43316">
    <property type="entry name" value="HYDROLASE, HALOACID DELAHOGENASE-RELATED"/>
    <property type="match status" value="1"/>
</dbReference>
<dbReference type="EMBL" id="QRWX01000001">
    <property type="protein sequence ID" value="RGT57999.1"/>
    <property type="molecule type" value="Genomic_DNA"/>
</dbReference>
<gene>
    <name evidence="2" type="ORF">DWX20_02835</name>
</gene>
<dbReference type="SFLD" id="SFLDS00003">
    <property type="entry name" value="Haloacid_Dehalogenase"/>
    <property type="match status" value="1"/>
</dbReference>
<comment type="caution">
    <text evidence="2">The sequence shown here is derived from an EMBL/GenBank/DDBJ whole genome shotgun (WGS) entry which is preliminary data.</text>
</comment>
<proteinExistence type="predicted"/>
<dbReference type="InterPro" id="IPR051540">
    <property type="entry name" value="S-2-haloacid_dehalogenase"/>
</dbReference>
<dbReference type="NCBIfam" id="TIGR01549">
    <property type="entry name" value="HAD-SF-IA-v1"/>
    <property type="match status" value="1"/>
</dbReference>